<protein>
    <submittedName>
        <fullName evidence="1">Uncharacterized protein</fullName>
    </submittedName>
</protein>
<keyword evidence="2" id="KW-1185">Reference proteome</keyword>
<name>A0ABN5W525_9STAP</name>
<evidence type="ECO:0000313" key="1">
    <source>
        <dbReference type="EMBL" id="BBD93018.1"/>
    </source>
</evidence>
<sequence>MTHLKIFYIENEITIAKTKYKRLMSNIGYWIVESSAAFVVYRADLSFVPNE</sequence>
<evidence type="ECO:0000313" key="2">
    <source>
        <dbReference type="Proteomes" id="UP000274772"/>
    </source>
</evidence>
<accession>A0ABN5W525</accession>
<dbReference type="EMBL" id="AP018586">
    <property type="protein sequence ID" value="BBD93018.1"/>
    <property type="molecule type" value="Genomic_DNA"/>
</dbReference>
<gene>
    <name evidence="1" type="ORF">JMUB590_1963</name>
</gene>
<reference evidence="1 2" key="1">
    <citation type="submission" date="2018-05" db="EMBL/GenBank/DDBJ databases">
        <title>Complete genome sequencing of three human clinical isolates of Staphylococcus caprae reveals virulence factors similar to those of S. epidermidis and S. capitis.</title>
        <authorList>
            <person name="Watanabe S."/>
            <person name="Cui L."/>
        </authorList>
    </citation>
    <scope>NUCLEOTIDE SEQUENCE [LARGE SCALE GENOMIC DNA]</scope>
    <source>
        <strain evidence="1 2">JMUB590</strain>
    </source>
</reference>
<dbReference type="Proteomes" id="UP000274772">
    <property type="component" value="Chromosome"/>
</dbReference>
<organism evidence="1 2">
    <name type="scientific">Staphylococcus caprae</name>
    <dbReference type="NCBI Taxonomy" id="29380"/>
    <lineage>
        <taxon>Bacteria</taxon>
        <taxon>Bacillati</taxon>
        <taxon>Bacillota</taxon>
        <taxon>Bacilli</taxon>
        <taxon>Bacillales</taxon>
        <taxon>Staphylococcaceae</taxon>
        <taxon>Staphylococcus</taxon>
    </lineage>
</organism>
<proteinExistence type="predicted"/>